<dbReference type="Proteomes" id="UP000054564">
    <property type="component" value="Unassembled WGS sequence"/>
</dbReference>
<comment type="caution">
    <text evidence="2">The sequence shown here is derived from an EMBL/GenBank/DDBJ whole genome shotgun (WGS) entry which is preliminary data.</text>
</comment>
<dbReference type="AlphaFoldDB" id="A0A0L0V4E9"/>
<feature type="compositionally biased region" description="Low complexity" evidence="1">
    <location>
        <begin position="241"/>
        <end position="271"/>
    </location>
</feature>
<sequence length="271" mass="28580">MLAEHAEEKHGKGTLQWSGGIPHGIKFPLSAQKSINSEVKFGNFLEDCIGTSGMRISVIEPNPKTAAAVTYKGSDLFTTVSGQYGLTQDDSLTKGIINKIIGHPCIRQSKRQPPILTAQPRHDHLVGQNNAIKSANRSTKVPDRSTQAIKSPNRLTEVPDRSTPGTLLDFANTPATNLNLGQVLAMTNLNNALASQLNPLAAQLNPLAMQLNPLAAQLNPLAAQMAQVPSASNTNASTGTADLPSSPAPSDSNVVVSQSVSQATQSSVQSH</sequence>
<accession>A0A0L0V4E9</accession>
<proteinExistence type="predicted"/>
<dbReference type="EMBL" id="AJIL01000122">
    <property type="protein sequence ID" value="KNE94180.1"/>
    <property type="molecule type" value="Genomic_DNA"/>
</dbReference>
<reference evidence="3" key="1">
    <citation type="submission" date="2014-03" db="EMBL/GenBank/DDBJ databases">
        <title>The Genome Sequence of Puccinia striiformis f. sp. tritici PST-78.</title>
        <authorList>
            <consortium name="The Broad Institute Genome Sequencing Platform"/>
            <person name="Cuomo C."/>
            <person name="Hulbert S."/>
            <person name="Chen X."/>
            <person name="Walker B."/>
            <person name="Young S.K."/>
            <person name="Zeng Q."/>
            <person name="Gargeya S."/>
            <person name="Fitzgerald M."/>
            <person name="Haas B."/>
            <person name="Abouelleil A."/>
            <person name="Alvarado L."/>
            <person name="Arachchi H.M."/>
            <person name="Berlin A.M."/>
            <person name="Chapman S.B."/>
            <person name="Goldberg J."/>
            <person name="Griggs A."/>
            <person name="Gujja S."/>
            <person name="Hansen M."/>
            <person name="Howarth C."/>
            <person name="Imamovic A."/>
            <person name="Larimer J."/>
            <person name="McCowan C."/>
            <person name="Montmayeur A."/>
            <person name="Murphy C."/>
            <person name="Neiman D."/>
            <person name="Pearson M."/>
            <person name="Priest M."/>
            <person name="Roberts A."/>
            <person name="Saif S."/>
            <person name="Shea T."/>
            <person name="Sisk P."/>
            <person name="Sykes S."/>
            <person name="Wortman J."/>
            <person name="Nusbaum C."/>
            <person name="Birren B."/>
        </authorList>
    </citation>
    <scope>NUCLEOTIDE SEQUENCE [LARGE SCALE GENOMIC DNA]</scope>
    <source>
        <strain evidence="3">race PST-78</strain>
    </source>
</reference>
<evidence type="ECO:0000313" key="3">
    <source>
        <dbReference type="Proteomes" id="UP000054564"/>
    </source>
</evidence>
<feature type="compositionally biased region" description="Polar residues" evidence="1">
    <location>
        <begin position="229"/>
        <end position="240"/>
    </location>
</feature>
<feature type="region of interest" description="Disordered" evidence="1">
    <location>
        <begin position="229"/>
        <end position="271"/>
    </location>
</feature>
<name>A0A0L0V4E9_9BASI</name>
<keyword evidence="3" id="KW-1185">Reference proteome</keyword>
<organism evidence="2 3">
    <name type="scientific">Puccinia striiformis f. sp. tritici PST-78</name>
    <dbReference type="NCBI Taxonomy" id="1165861"/>
    <lineage>
        <taxon>Eukaryota</taxon>
        <taxon>Fungi</taxon>
        <taxon>Dikarya</taxon>
        <taxon>Basidiomycota</taxon>
        <taxon>Pucciniomycotina</taxon>
        <taxon>Pucciniomycetes</taxon>
        <taxon>Pucciniales</taxon>
        <taxon>Pucciniaceae</taxon>
        <taxon>Puccinia</taxon>
    </lineage>
</organism>
<gene>
    <name evidence="2" type="ORF">PSTG_12511</name>
</gene>
<evidence type="ECO:0000313" key="2">
    <source>
        <dbReference type="EMBL" id="KNE94180.1"/>
    </source>
</evidence>
<evidence type="ECO:0000256" key="1">
    <source>
        <dbReference type="SAM" id="MobiDB-lite"/>
    </source>
</evidence>
<protein>
    <submittedName>
        <fullName evidence="2">Uncharacterized protein</fullName>
    </submittedName>
</protein>